<name>A0A9W5TA24_BABOV</name>
<dbReference type="GO" id="GO:0003676">
    <property type="term" value="F:nucleic acid binding"/>
    <property type="evidence" value="ECO:0007669"/>
    <property type="project" value="InterPro"/>
</dbReference>
<dbReference type="InterPro" id="IPR045211">
    <property type="entry name" value="TFP11/STIP/Ntr1"/>
</dbReference>
<protein>
    <submittedName>
        <fullName evidence="4">Tuftelin-interacting 11-like, putative</fullName>
    </submittedName>
</protein>
<dbReference type="PROSITE" id="PS50174">
    <property type="entry name" value="G_PATCH"/>
    <property type="match status" value="1"/>
</dbReference>
<accession>A0A9W5TA24</accession>
<dbReference type="AlphaFoldDB" id="A0A9W5TA24"/>
<dbReference type="InterPro" id="IPR022783">
    <property type="entry name" value="GCFC_dom"/>
</dbReference>
<feature type="domain" description="G-patch" evidence="3">
    <location>
        <begin position="198"/>
        <end position="243"/>
    </location>
</feature>
<evidence type="ECO:0000256" key="1">
    <source>
        <dbReference type="ARBA" id="ARBA00010900"/>
    </source>
</evidence>
<dbReference type="GO" id="GO:0000390">
    <property type="term" value="P:spliceosomal complex disassembly"/>
    <property type="evidence" value="ECO:0007669"/>
    <property type="project" value="InterPro"/>
</dbReference>
<comment type="similarity">
    <text evidence="1">Belongs to the TFP11/STIP family.</text>
</comment>
<organism evidence="4 5">
    <name type="scientific">Babesia ovis</name>
    <dbReference type="NCBI Taxonomy" id="5869"/>
    <lineage>
        <taxon>Eukaryota</taxon>
        <taxon>Sar</taxon>
        <taxon>Alveolata</taxon>
        <taxon>Apicomplexa</taxon>
        <taxon>Aconoidasida</taxon>
        <taxon>Piroplasmida</taxon>
        <taxon>Babesiidae</taxon>
        <taxon>Babesia</taxon>
    </lineage>
</organism>
<dbReference type="OrthoDB" id="4822at2759"/>
<feature type="region of interest" description="Disordered" evidence="2">
    <location>
        <begin position="1"/>
        <end position="83"/>
    </location>
</feature>
<gene>
    <name evidence="4" type="ORF">BaOVIS_015760</name>
</gene>
<dbReference type="GO" id="GO:0071008">
    <property type="term" value="C:U2-type post-mRNA release spliceosomal complex"/>
    <property type="evidence" value="ECO:0007669"/>
    <property type="project" value="TreeGrafter"/>
</dbReference>
<dbReference type="PANTHER" id="PTHR23329:SF1">
    <property type="entry name" value="TUFTELIN-INTERACTING PROTEIN 11"/>
    <property type="match status" value="1"/>
</dbReference>
<reference evidence="4" key="1">
    <citation type="submission" date="2019-12" db="EMBL/GenBank/DDBJ databases">
        <title>Genome sequence of Babesia ovis.</title>
        <authorList>
            <person name="Yamagishi J."/>
            <person name="Sevinc F."/>
            <person name="Xuan X."/>
        </authorList>
    </citation>
    <scope>NUCLEOTIDE SEQUENCE</scope>
    <source>
        <strain evidence="4">Selcuk</strain>
    </source>
</reference>
<feature type="region of interest" description="Disordered" evidence="2">
    <location>
        <begin position="161"/>
        <end position="193"/>
    </location>
</feature>
<evidence type="ECO:0000313" key="4">
    <source>
        <dbReference type="EMBL" id="GFE54172.1"/>
    </source>
</evidence>
<evidence type="ECO:0000313" key="5">
    <source>
        <dbReference type="Proteomes" id="UP001057455"/>
    </source>
</evidence>
<dbReference type="Pfam" id="PF07842">
    <property type="entry name" value="GCFC"/>
    <property type="match status" value="1"/>
</dbReference>
<dbReference type="Proteomes" id="UP001057455">
    <property type="component" value="Unassembled WGS sequence"/>
</dbReference>
<comment type="caution">
    <text evidence="4">The sequence shown here is derived from an EMBL/GenBank/DDBJ whole genome shotgun (WGS) entry which is preliminary data.</text>
</comment>
<dbReference type="EMBL" id="BLIY01000010">
    <property type="protein sequence ID" value="GFE54172.1"/>
    <property type="molecule type" value="Genomic_DNA"/>
</dbReference>
<dbReference type="SMART" id="SM00443">
    <property type="entry name" value="G_patch"/>
    <property type="match status" value="1"/>
</dbReference>
<evidence type="ECO:0000256" key="2">
    <source>
        <dbReference type="SAM" id="MobiDB-lite"/>
    </source>
</evidence>
<keyword evidence="5" id="KW-1185">Reference proteome</keyword>
<feature type="compositionally biased region" description="Polar residues" evidence="2">
    <location>
        <begin position="170"/>
        <end position="182"/>
    </location>
</feature>
<evidence type="ECO:0000259" key="3">
    <source>
        <dbReference type="PROSITE" id="PS50174"/>
    </source>
</evidence>
<dbReference type="Pfam" id="PF01585">
    <property type="entry name" value="G-patch"/>
    <property type="match status" value="1"/>
</dbReference>
<sequence>MAPAGRYPSSTSKGRKKNRDRMIYGGFGNSDSDDIDDMDMPNGEMTLGYYSNHYGDSSDDEGRPSGTSTQFVKGGTLNPDKTTENTYKNDVKVSLWTTRKQHNSEEAEYISEVEIDEDMDNIDIIDRILDDDQHQYSKQSIHSSDIYDDLDMNVVISSKKIKMGDEPQQNRRQNMKRSNSGLAYNPDVGLQPKQMDKMYGKGLKMLQKMGYTGGGLGRDGTGVVVPIEVKMRAKQRGLQNEGEVSDNNRHLITRMQKKQVHITGIDASYSNLWRKRSSSIRMYPNVQSDPAPELDMLINDLSEKLKCHAEMERSNRNQLDIAEQSLNAAEDTIKHLEDGISHKEKLIESMVSYIPCVIDICVDFDRRLTVTHPTDENFYCDLLLQFLNSLSEHNGQKSEEVSALRVMEIVCNYTEVCLSNLFNEWDVEEEPNRGSELIHRICESFLVDEMEERVCSFLKFSVHPKVVDYFSNKWSVTDTDKGLRCFEVWNTIPSVKSNINSCLSTEIKNALVKRLINYVSNSGDIHVAHIVVHPWLSIFDNDNIYDLLRVFIQSAKEMLSKECIGDVKRCQKTLEAWKVLMKREDEDMINSHLYSCLTLVLKDVNINPRNQDTIVIEKVLQWHDYIGNERMSDVFCKDFMTRWLKVLRSWLALPSANFEEVIIWYTGWKSLFPSAMLKRTALEQSFKDALMCMDRVSRDVLNSPTSDDHRENVVNNEMTAETVRRHVENVGATHGLTLIKRSGMKHDGKQVYMFGYATIVFDGDRVMFLKGREATPISVEELIKVAL</sequence>
<dbReference type="PANTHER" id="PTHR23329">
    <property type="entry name" value="TUFTELIN-INTERACTING PROTEIN 11-RELATED"/>
    <property type="match status" value="1"/>
</dbReference>
<dbReference type="InterPro" id="IPR000467">
    <property type="entry name" value="G_patch_dom"/>
</dbReference>
<proteinExistence type="inferred from homology"/>